<name>A0A1G5QJ61_9RHOB</name>
<dbReference type="Proteomes" id="UP000198767">
    <property type="component" value="Unassembled WGS sequence"/>
</dbReference>
<dbReference type="Pfam" id="PF13458">
    <property type="entry name" value="Peripla_BP_6"/>
    <property type="match status" value="1"/>
</dbReference>
<dbReference type="SUPFAM" id="SSF53822">
    <property type="entry name" value="Periplasmic binding protein-like I"/>
    <property type="match status" value="1"/>
</dbReference>
<dbReference type="InterPro" id="IPR028081">
    <property type="entry name" value="Leu-bd"/>
</dbReference>
<gene>
    <name evidence="4" type="ORF">SAMN04488118_104267</name>
</gene>
<reference evidence="4 5" key="1">
    <citation type="submission" date="2016-10" db="EMBL/GenBank/DDBJ databases">
        <authorList>
            <person name="de Groot N.N."/>
        </authorList>
    </citation>
    <scope>NUCLEOTIDE SEQUENCE [LARGE SCALE GENOMIC DNA]</scope>
    <source>
        <strain evidence="4 5">U95</strain>
    </source>
</reference>
<comment type="similarity">
    <text evidence="1">Belongs to the leucine-binding protein family.</text>
</comment>
<dbReference type="AlphaFoldDB" id="A0A1G5QJ61"/>
<evidence type="ECO:0000313" key="5">
    <source>
        <dbReference type="Proteomes" id="UP000198767"/>
    </source>
</evidence>
<dbReference type="STRING" id="1156985.SAMN04488118_104267"/>
<evidence type="ECO:0000313" key="4">
    <source>
        <dbReference type="EMBL" id="SCZ61636.1"/>
    </source>
</evidence>
<dbReference type="InterPro" id="IPR028082">
    <property type="entry name" value="Peripla_BP_I"/>
</dbReference>
<dbReference type="RefSeq" id="WP_090218047.1">
    <property type="nucleotide sequence ID" value="NZ_FMWG01000004.1"/>
</dbReference>
<proteinExistence type="inferred from homology"/>
<keyword evidence="2" id="KW-0732">Signal</keyword>
<keyword evidence="5" id="KW-1185">Reference proteome</keyword>
<evidence type="ECO:0000256" key="2">
    <source>
        <dbReference type="ARBA" id="ARBA00022729"/>
    </source>
</evidence>
<dbReference type="PANTHER" id="PTHR47628">
    <property type="match status" value="1"/>
</dbReference>
<protein>
    <submittedName>
        <fullName evidence="4">Amino acid/amide ABC transporter substrate-binding protein, HAAT family</fullName>
    </submittedName>
</protein>
<dbReference type="OrthoDB" id="9802022at2"/>
<dbReference type="PANTHER" id="PTHR47628:SF1">
    <property type="entry name" value="ALIPHATIC AMIDASE EXPRESSION-REGULATING PROTEIN"/>
    <property type="match status" value="1"/>
</dbReference>
<sequence>MDRRAFLSSSAMALAASQLPRVATAQATPVGKPLKLGFLIPRSGTAGLFGPSSEACIELAVNKINAEGGILGRPIEALLGDAGGAPSDTVQAAQRMWRRDGVEAIVGEHGSASREAVAGALRGQLPYVYSPVNEGGYCTDGVFTTGETPSQQLAPAIPYLAKERSIKRWYLIGNDYSWPRITNAAAKEFIEDSGGEVVGEEYHPFTTDNFDSSLANIRDSGAEAVLINLVGGASVVFNRAYASFGLDKQALRLGTLIEENTLAGIGAENSGDLYSVSGYFDALDTPAALAFRKTYYDTFGVDAPVLNTLGQSCFEAVLFLQAVIEKAGETSIDAITAASEGISYSGPRGDVTMSGRFVNANIYLAKAEGTEFKIIENFGGIASGTTCSI</sequence>
<dbReference type="CDD" id="cd06358">
    <property type="entry name" value="PBP1_NHase"/>
    <property type="match status" value="1"/>
</dbReference>
<feature type="domain" description="Leucine-binding protein" evidence="3">
    <location>
        <begin position="33"/>
        <end position="368"/>
    </location>
</feature>
<evidence type="ECO:0000256" key="1">
    <source>
        <dbReference type="ARBA" id="ARBA00010062"/>
    </source>
</evidence>
<dbReference type="EMBL" id="FMWG01000004">
    <property type="protein sequence ID" value="SCZ61636.1"/>
    <property type="molecule type" value="Genomic_DNA"/>
</dbReference>
<dbReference type="Gene3D" id="3.40.50.2300">
    <property type="match status" value="2"/>
</dbReference>
<organism evidence="4 5">
    <name type="scientific">Epibacterium ulvae</name>
    <dbReference type="NCBI Taxonomy" id="1156985"/>
    <lineage>
        <taxon>Bacteria</taxon>
        <taxon>Pseudomonadati</taxon>
        <taxon>Pseudomonadota</taxon>
        <taxon>Alphaproteobacteria</taxon>
        <taxon>Rhodobacterales</taxon>
        <taxon>Roseobacteraceae</taxon>
        <taxon>Epibacterium</taxon>
    </lineage>
</organism>
<accession>A0A1G5QJ61</accession>
<evidence type="ECO:0000259" key="3">
    <source>
        <dbReference type="Pfam" id="PF13458"/>
    </source>
</evidence>